<dbReference type="GO" id="GO:0061503">
    <property type="term" value="F:tRNA threonylcarbamoyladenosine dehydratase"/>
    <property type="evidence" value="ECO:0007669"/>
    <property type="project" value="TreeGrafter"/>
</dbReference>
<dbReference type="PANTHER" id="PTHR43267">
    <property type="entry name" value="TRNA THREONYLCARBAMOYLADENOSINE DEHYDRATASE"/>
    <property type="match status" value="1"/>
</dbReference>
<dbReference type="InterPro" id="IPR045886">
    <property type="entry name" value="ThiF/MoeB/HesA"/>
</dbReference>
<dbReference type="GO" id="GO:0008641">
    <property type="term" value="F:ubiquitin-like modifier activating enzyme activity"/>
    <property type="evidence" value="ECO:0007669"/>
    <property type="project" value="InterPro"/>
</dbReference>
<dbReference type="HOGENOM" id="CLU_079318_0_0_6"/>
<dbReference type="Pfam" id="PF00899">
    <property type="entry name" value="ThiF"/>
    <property type="match status" value="1"/>
</dbReference>
<dbReference type="AlphaFoldDB" id="A0A0A7S230"/>
<dbReference type="OrthoDB" id="272552at2"/>
<dbReference type="STRING" id="1267021.FPB0191_01046"/>
<gene>
    <name evidence="2" type="ORF">FPB0191_01046</name>
</gene>
<keyword evidence="3" id="KW-1185">Reference proteome</keyword>
<feature type="domain" description="THIF-type NAD/FAD binding fold" evidence="1">
    <location>
        <begin position="40"/>
        <end position="161"/>
    </location>
</feature>
<evidence type="ECO:0000259" key="1">
    <source>
        <dbReference type="Pfam" id="PF00899"/>
    </source>
</evidence>
<dbReference type="InterPro" id="IPR000594">
    <property type="entry name" value="ThiF_NAD_FAD-bd"/>
</dbReference>
<dbReference type="Proteomes" id="UP000030901">
    <property type="component" value="Chromosome"/>
</dbReference>
<reference evidence="2 3" key="1">
    <citation type="journal article" date="2014" name="Appl. Environ. Microbiol.">
        <title>Gut symbionts from distinct hosts exhibit genotoxic activity via divergent colibactin biosynthetic pathways.</title>
        <authorList>
            <person name="Engel P."/>
            <person name="Vizcaino M.I."/>
            <person name="Crawford J.M."/>
        </authorList>
    </citation>
    <scope>NUCLEOTIDE SEQUENCE [LARGE SCALE GENOMIC DNA]</scope>
    <source>
        <strain evidence="2 3">PEB0191</strain>
    </source>
</reference>
<evidence type="ECO:0000313" key="2">
    <source>
        <dbReference type="EMBL" id="AJA44872.1"/>
    </source>
</evidence>
<dbReference type="PANTHER" id="PTHR43267:SF1">
    <property type="entry name" value="TRNA THREONYLCARBAMOYLADENOSINE DEHYDRATASE"/>
    <property type="match status" value="1"/>
</dbReference>
<dbReference type="RefSeq" id="WP_039104466.1">
    <property type="nucleotide sequence ID" value="NZ_CP009056.1"/>
</dbReference>
<evidence type="ECO:0000313" key="3">
    <source>
        <dbReference type="Proteomes" id="UP000030901"/>
    </source>
</evidence>
<organism evidence="2 3">
    <name type="scientific">Frischella perrara</name>
    <dbReference type="NCBI Taxonomy" id="1267021"/>
    <lineage>
        <taxon>Bacteria</taxon>
        <taxon>Pseudomonadati</taxon>
        <taxon>Pseudomonadota</taxon>
        <taxon>Gammaproteobacteria</taxon>
        <taxon>Orbales</taxon>
        <taxon>Orbaceae</taxon>
        <taxon>Frischella</taxon>
    </lineage>
</organism>
<dbReference type="EMBL" id="CP009056">
    <property type="protein sequence ID" value="AJA44872.1"/>
    <property type="molecule type" value="Genomic_DNA"/>
</dbReference>
<accession>A0A0A7S230</accession>
<dbReference type="Gene3D" id="3.40.50.720">
    <property type="entry name" value="NAD(P)-binding Rossmann-like Domain"/>
    <property type="match status" value="1"/>
</dbReference>
<protein>
    <submittedName>
        <fullName evidence="2">Dinucleotide-utilizing enzyme for molybdopterin and thiamine biosynthesis</fullName>
    </submittedName>
</protein>
<name>A0A0A7S230_FRIPE</name>
<dbReference type="KEGG" id="fpp:FPB0191_01046"/>
<dbReference type="CDD" id="cd01483">
    <property type="entry name" value="E1_enzyme_family"/>
    <property type="match status" value="1"/>
</dbReference>
<dbReference type="GO" id="GO:0061504">
    <property type="term" value="P:cyclic threonylcarbamoyladenosine biosynthetic process"/>
    <property type="evidence" value="ECO:0007669"/>
    <property type="project" value="TreeGrafter"/>
</dbReference>
<dbReference type="InterPro" id="IPR035985">
    <property type="entry name" value="Ubiquitin-activating_enz"/>
</dbReference>
<sequence length="305" mass="35119">MKKYEKNRIFYRTFDIDQEFYWERVNRSLGWLGNTEEEQKQTQQKLSNITVGLAGCGGIGGMVASRLGRLGIKKIKLADPDSFDVSNINRQIGASPANLKRNKAEVVAELVNDVTPDVDIDVFTDGILPQNAEEFVEGCDYILDQMDFYEVKNRYALHRAFRKSPKFKFALKVPTVAHGTYIFKYTKESMHIEDVYGIDENTTLTPEAILRLMERIMPQIPDYPSREMLKHWFIDLKRMPIFAACPPLAEGVLLERLTIEMAGLGEKIPNYKSLPEQPGYAFFDTASWEARLFNGKWWDNDNIVR</sequence>
<proteinExistence type="predicted"/>
<dbReference type="SUPFAM" id="SSF69572">
    <property type="entry name" value="Activating enzymes of the ubiquitin-like proteins"/>
    <property type="match status" value="1"/>
</dbReference>